<dbReference type="PIRSF" id="PIRSF016578">
    <property type="entry name" value="HsaA"/>
    <property type="match status" value="1"/>
</dbReference>
<dbReference type="InterPro" id="IPR036250">
    <property type="entry name" value="AcylCo_DH-like_C"/>
</dbReference>
<reference evidence="4 5" key="1">
    <citation type="submission" date="2024-09" db="EMBL/GenBank/DDBJ databases">
        <authorList>
            <person name="Sun Q."/>
            <person name="Mori K."/>
        </authorList>
    </citation>
    <scope>NUCLEOTIDE SEQUENCE [LARGE SCALE GENOMIC DNA]</scope>
    <source>
        <strain evidence="4 5">CICC 11035S</strain>
    </source>
</reference>
<dbReference type="PANTHER" id="PTHR43884:SF12">
    <property type="entry name" value="ISOVALERYL-COA DEHYDROGENASE, MITOCHONDRIAL-RELATED"/>
    <property type="match status" value="1"/>
</dbReference>
<accession>A0ABV6SBN1</accession>
<dbReference type="EMBL" id="JBHLTM010000075">
    <property type="protein sequence ID" value="MFC0686662.1"/>
    <property type="molecule type" value="Genomic_DNA"/>
</dbReference>
<sequence length="421" mass="45787">MSTQTQTAVIDRLPPLAPRFTNEAEAIAAAHEAAALIAIISADPAERNRVPHEQSAILERSGITTVGLPPEHGGLGASVATIVEITRIISAANGGVGQLVQIHFMMLRGLLRRPADALRQRIIADVRAGKRLAHAAAEVGGKHKFDTRARAERRTDGKWVVNGAKFYATGSYLAEWIFSGAKGDEGQIGFIVHRDTPGLFLDNDWNAFGQRHSMSGGVRFVDLVLDEDQVTLPTAGAPAKPERTGLTWAQILHAAIDAGIARGAFEAAIAYLNSHANVWIDADVERAVQEPLIIKRIGDYAVALRVAESLLRDAANLYDDYLAAGRPETLDDELILSVAAARVKTDEAALLISSDMFSLLGASSSYRRFNLDRFWADVRVHTTHDPIRWRLHHVGDYYLNGTPPHEYSAVAIRRPALPSSD</sequence>
<protein>
    <submittedName>
        <fullName evidence="4">Acyl-CoA dehydrogenase family protein</fullName>
    </submittedName>
</protein>
<gene>
    <name evidence="4" type="ORF">ACFFF8_18920</name>
</gene>
<feature type="domain" description="Acyl-CoA dehydrogenase C-terminal" evidence="3">
    <location>
        <begin position="251"/>
        <end position="385"/>
    </location>
</feature>
<dbReference type="PANTHER" id="PTHR43884">
    <property type="entry name" value="ACYL-COA DEHYDROGENASE"/>
    <property type="match status" value="1"/>
</dbReference>
<dbReference type="SUPFAM" id="SSF47203">
    <property type="entry name" value="Acyl-CoA dehydrogenase C-terminal domain-like"/>
    <property type="match status" value="1"/>
</dbReference>
<keyword evidence="1" id="KW-0560">Oxidoreductase</keyword>
<dbReference type="InterPro" id="IPR013786">
    <property type="entry name" value="AcylCoA_DH/ox_N"/>
</dbReference>
<dbReference type="Gene3D" id="1.20.140.10">
    <property type="entry name" value="Butyryl-CoA Dehydrogenase, subunit A, domain 3"/>
    <property type="match status" value="1"/>
</dbReference>
<dbReference type="InterPro" id="IPR037069">
    <property type="entry name" value="AcylCoA_DH/ox_N_sf"/>
</dbReference>
<dbReference type="InterPro" id="IPR046373">
    <property type="entry name" value="Acyl-CoA_Oxase/DH_mid-dom_sf"/>
</dbReference>
<dbReference type="Pfam" id="PF08028">
    <property type="entry name" value="Acyl-CoA_dh_2"/>
    <property type="match status" value="1"/>
</dbReference>
<evidence type="ECO:0000259" key="2">
    <source>
        <dbReference type="Pfam" id="PF02771"/>
    </source>
</evidence>
<dbReference type="Gene3D" id="1.10.540.10">
    <property type="entry name" value="Acyl-CoA dehydrogenase/oxidase, N-terminal domain"/>
    <property type="match status" value="1"/>
</dbReference>
<dbReference type="RefSeq" id="WP_267218466.1">
    <property type="nucleotide sequence ID" value="NZ_JAPCWC010000001.1"/>
</dbReference>
<evidence type="ECO:0000313" key="5">
    <source>
        <dbReference type="Proteomes" id="UP001589858"/>
    </source>
</evidence>
<evidence type="ECO:0000259" key="3">
    <source>
        <dbReference type="Pfam" id="PF08028"/>
    </source>
</evidence>
<keyword evidence="5" id="KW-1185">Reference proteome</keyword>
<evidence type="ECO:0000313" key="4">
    <source>
        <dbReference type="EMBL" id="MFC0686662.1"/>
    </source>
</evidence>
<organism evidence="4 5">
    <name type="scientific">Novosphingobium clariflavum</name>
    <dbReference type="NCBI Taxonomy" id="2029884"/>
    <lineage>
        <taxon>Bacteria</taxon>
        <taxon>Pseudomonadati</taxon>
        <taxon>Pseudomonadota</taxon>
        <taxon>Alphaproteobacteria</taxon>
        <taxon>Sphingomonadales</taxon>
        <taxon>Sphingomonadaceae</taxon>
        <taxon>Novosphingobium</taxon>
    </lineage>
</organism>
<evidence type="ECO:0000256" key="1">
    <source>
        <dbReference type="ARBA" id="ARBA00023002"/>
    </source>
</evidence>
<comment type="caution">
    <text evidence="4">The sequence shown here is derived from an EMBL/GenBank/DDBJ whole genome shotgun (WGS) entry which is preliminary data.</text>
</comment>
<dbReference type="Proteomes" id="UP001589858">
    <property type="component" value="Unassembled WGS sequence"/>
</dbReference>
<proteinExistence type="predicted"/>
<dbReference type="Gene3D" id="2.40.110.10">
    <property type="entry name" value="Butyryl-CoA Dehydrogenase, subunit A, domain 2"/>
    <property type="match status" value="1"/>
</dbReference>
<dbReference type="SUPFAM" id="SSF56645">
    <property type="entry name" value="Acyl-CoA dehydrogenase NM domain-like"/>
    <property type="match status" value="1"/>
</dbReference>
<dbReference type="Pfam" id="PF02771">
    <property type="entry name" value="Acyl-CoA_dh_N"/>
    <property type="match status" value="1"/>
</dbReference>
<dbReference type="InterPro" id="IPR013107">
    <property type="entry name" value="Acyl-CoA_DH_C"/>
</dbReference>
<dbReference type="InterPro" id="IPR009100">
    <property type="entry name" value="AcylCoA_DH/oxidase_NM_dom_sf"/>
</dbReference>
<feature type="domain" description="Acyl-CoA dehydrogenase/oxidase N-terminal" evidence="2">
    <location>
        <begin position="40"/>
        <end position="129"/>
    </location>
</feature>
<name>A0ABV6SBN1_9SPHN</name>